<name>A0A1H2EEG5_9BACT</name>
<dbReference type="RefSeq" id="WP_092231251.1">
    <property type="nucleotide sequence ID" value="NZ_FNLL01000003.1"/>
</dbReference>
<sequence length="196" mass="22591">MKEKTQALNDIYQTFEAKTRKYKDDTACEKGCGFCCKEAGKIEITTLEGLVIRKAMQGFARSRQKTLTKLFQQEIKKRENNVVAPCPFLMKNNACMIYEVRPFSCRRIYSTHVCTLQNPPVVNRRVMEAADQSIKQLQQLDFNGYSGHLSYILYMLSTPAFLDTYEKGEFKPEEIMEFGKAHKIAINRMMDQGVTV</sequence>
<dbReference type="EMBL" id="FNLL01000003">
    <property type="protein sequence ID" value="SDT93527.1"/>
    <property type="molecule type" value="Genomic_DNA"/>
</dbReference>
<reference evidence="2" key="1">
    <citation type="submission" date="2016-10" db="EMBL/GenBank/DDBJ databases">
        <authorList>
            <person name="Varghese N."/>
            <person name="Submissions S."/>
        </authorList>
    </citation>
    <scope>NUCLEOTIDE SEQUENCE [LARGE SCALE GENOMIC DNA]</scope>
    <source>
        <strain evidence="2">DSM 3384</strain>
    </source>
</reference>
<dbReference type="InterPro" id="IPR005358">
    <property type="entry name" value="Puta_zinc/iron-chelating_dom"/>
</dbReference>
<accession>A0A1H2EEG5</accession>
<keyword evidence="2" id="KW-1185">Reference proteome</keyword>
<evidence type="ECO:0000313" key="1">
    <source>
        <dbReference type="EMBL" id="SDT93527.1"/>
    </source>
</evidence>
<dbReference type="Proteomes" id="UP000199608">
    <property type="component" value="Unassembled WGS sequence"/>
</dbReference>
<gene>
    <name evidence="1" type="ORF">SAMN04487931_10356</name>
</gene>
<organism evidence="1 2">
    <name type="scientific">Desulfobacula phenolica</name>
    <dbReference type="NCBI Taxonomy" id="90732"/>
    <lineage>
        <taxon>Bacteria</taxon>
        <taxon>Pseudomonadati</taxon>
        <taxon>Thermodesulfobacteriota</taxon>
        <taxon>Desulfobacteria</taxon>
        <taxon>Desulfobacterales</taxon>
        <taxon>Desulfobacteraceae</taxon>
        <taxon>Desulfobacula</taxon>
    </lineage>
</organism>
<dbReference type="Pfam" id="PF03692">
    <property type="entry name" value="CxxCxxCC"/>
    <property type="match status" value="1"/>
</dbReference>
<dbReference type="AlphaFoldDB" id="A0A1H2EEG5"/>
<protein>
    <submittedName>
        <fullName evidence="1">Putative zinc-or iron-chelating domain-containing protein</fullName>
    </submittedName>
</protein>
<proteinExistence type="predicted"/>
<evidence type="ECO:0000313" key="2">
    <source>
        <dbReference type="Proteomes" id="UP000199608"/>
    </source>
</evidence>